<dbReference type="Proteomes" id="UP000613840">
    <property type="component" value="Unassembled WGS sequence"/>
</dbReference>
<accession>A0A917W8I0</accession>
<organism evidence="2 3">
    <name type="scientific">Microlunatus endophyticus</name>
    <dbReference type="NCBI Taxonomy" id="1716077"/>
    <lineage>
        <taxon>Bacteria</taxon>
        <taxon>Bacillati</taxon>
        <taxon>Actinomycetota</taxon>
        <taxon>Actinomycetes</taxon>
        <taxon>Propionibacteriales</taxon>
        <taxon>Propionibacteriaceae</taxon>
        <taxon>Microlunatus</taxon>
    </lineage>
</organism>
<dbReference type="EMBL" id="BMMZ01000013">
    <property type="protein sequence ID" value="GGL78829.1"/>
    <property type="molecule type" value="Genomic_DNA"/>
</dbReference>
<reference evidence="2" key="2">
    <citation type="submission" date="2020-09" db="EMBL/GenBank/DDBJ databases">
        <authorList>
            <person name="Sun Q."/>
            <person name="Zhou Y."/>
        </authorList>
    </citation>
    <scope>NUCLEOTIDE SEQUENCE</scope>
    <source>
        <strain evidence="2">CGMCC 4.7306</strain>
    </source>
</reference>
<evidence type="ECO:0000256" key="1">
    <source>
        <dbReference type="SAM" id="MobiDB-lite"/>
    </source>
</evidence>
<dbReference type="AlphaFoldDB" id="A0A917W8I0"/>
<keyword evidence="3" id="KW-1185">Reference proteome</keyword>
<feature type="region of interest" description="Disordered" evidence="1">
    <location>
        <begin position="1"/>
        <end position="41"/>
    </location>
</feature>
<evidence type="ECO:0000313" key="2">
    <source>
        <dbReference type="EMBL" id="GGL78829.1"/>
    </source>
</evidence>
<name>A0A917W8I0_9ACTN</name>
<feature type="compositionally biased region" description="Basic and acidic residues" evidence="1">
    <location>
        <begin position="1"/>
        <end position="18"/>
    </location>
</feature>
<gene>
    <name evidence="2" type="ORF">GCM10011575_41510</name>
</gene>
<comment type="caution">
    <text evidence="2">The sequence shown here is derived from an EMBL/GenBank/DDBJ whole genome shotgun (WGS) entry which is preliminary data.</text>
</comment>
<evidence type="ECO:0000313" key="3">
    <source>
        <dbReference type="Proteomes" id="UP000613840"/>
    </source>
</evidence>
<sequence>MGGRSVDAELGRLGRIESEQSQGVDFRGRQPVDIESGSGQQHDAAVAPLLGEDRNVRLCQCQYVTQHRPLGDAEFVGKLARGHPLPDLQQQQHGEQPLGTHTGIMLRKPDVNCQVCS</sequence>
<protein>
    <submittedName>
        <fullName evidence="2">Uncharacterized protein</fullName>
    </submittedName>
</protein>
<reference evidence="2" key="1">
    <citation type="journal article" date="2014" name="Int. J. Syst. Evol. Microbiol.">
        <title>Complete genome sequence of Corynebacterium casei LMG S-19264T (=DSM 44701T), isolated from a smear-ripened cheese.</title>
        <authorList>
            <consortium name="US DOE Joint Genome Institute (JGI-PGF)"/>
            <person name="Walter F."/>
            <person name="Albersmeier A."/>
            <person name="Kalinowski J."/>
            <person name="Ruckert C."/>
        </authorList>
    </citation>
    <scope>NUCLEOTIDE SEQUENCE</scope>
    <source>
        <strain evidence="2">CGMCC 4.7306</strain>
    </source>
</reference>
<proteinExistence type="predicted"/>